<dbReference type="NCBIfam" id="NF045720">
    <property type="entry name" value="rubredox_RCKP"/>
    <property type="match status" value="1"/>
</dbReference>
<dbReference type="EMBL" id="DF977002">
    <property type="protein sequence ID" value="GAQ25587.1"/>
    <property type="molecule type" value="Genomic_DNA"/>
</dbReference>
<protein>
    <recommendedName>
        <fullName evidence="3">Rubredoxin</fullName>
    </recommendedName>
</protein>
<dbReference type="STRING" id="224999.GCA_001485475_01617"/>
<evidence type="ECO:0008006" key="3">
    <source>
        <dbReference type="Google" id="ProtNLM"/>
    </source>
</evidence>
<dbReference type="OrthoDB" id="9799749at2"/>
<dbReference type="RefSeq" id="WP_059032998.1">
    <property type="nucleotide sequence ID" value="NZ_BSDN01000010.1"/>
</dbReference>
<dbReference type="AlphaFoldDB" id="A0A0U9HML3"/>
<evidence type="ECO:0000313" key="2">
    <source>
        <dbReference type="Proteomes" id="UP000062160"/>
    </source>
</evidence>
<reference evidence="1" key="1">
    <citation type="journal article" date="2016" name="Genome Announc.">
        <title>Draft Genome Sequence of the Syntrophic Lactate-Degrading Bacterium Tepidanaerobacter syntrophicus JLT.</title>
        <authorList>
            <person name="Matsuura N."/>
            <person name="Ohashi A."/>
            <person name="Tourlousse D.M."/>
            <person name="Sekiguchi Y."/>
        </authorList>
    </citation>
    <scope>NUCLEOTIDE SEQUENCE [LARGE SCALE GENOMIC DNA]</scope>
    <source>
        <strain evidence="1">JL</strain>
    </source>
</reference>
<evidence type="ECO:0000313" key="1">
    <source>
        <dbReference type="EMBL" id="GAQ25587.1"/>
    </source>
</evidence>
<dbReference type="InterPro" id="IPR054685">
    <property type="entry name" value="Rubredox_RCKP"/>
</dbReference>
<dbReference type="SUPFAM" id="SSF57802">
    <property type="entry name" value="Rubredoxin-like"/>
    <property type="match status" value="1"/>
</dbReference>
<dbReference type="Proteomes" id="UP000062160">
    <property type="component" value="Unassembled WGS sequence"/>
</dbReference>
<sequence length="42" mass="4815">MAVYKCSACGYEKESRCKPRKCPECEAKDTFVKVEAPQKEDK</sequence>
<accession>A0A0U9HML3</accession>
<organism evidence="1">
    <name type="scientific">Tepidanaerobacter syntrophicus</name>
    <dbReference type="NCBI Taxonomy" id="224999"/>
    <lineage>
        <taxon>Bacteria</taxon>
        <taxon>Bacillati</taxon>
        <taxon>Bacillota</taxon>
        <taxon>Clostridia</taxon>
        <taxon>Thermosediminibacterales</taxon>
        <taxon>Tepidanaerobacteraceae</taxon>
        <taxon>Tepidanaerobacter</taxon>
    </lineage>
</organism>
<name>A0A0U9HML3_9FIRM</name>
<keyword evidence="2" id="KW-1185">Reference proteome</keyword>
<dbReference type="Gene3D" id="2.20.28.10">
    <property type="match status" value="1"/>
</dbReference>
<proteinExistence type="predicted"/>
<gene>
    <name evidence="1" type="ORF">TSYNT_8116</name>
</gene>